<dbReference type="GeneID" id="85312009"/>
<name>A0AAJ0BW62_9PEZI</name>
<accession>A0AAJ0BW62</accession>
<evidence type="ECO:0000256" key="1">
    <source>
        <dbReference type="SAM" id="Phobius"/>
    </source>
</evidence>
<feature type="domain" description="DUF6594" evidence="2">
    <location>
        <begin position="5"/>
        <end position="274"/>
    </location>
</feature>
<dbReference type="Pfam" id="PF20237">
    <property type="entry name" value="DUF6594"/>
    <property type="match status" value="1"/>
</dbReference>
<protein>
    <recommendedName>
        <fullName evidence="2">DUF6594 domain-containing protein</fullName>
    </recommendedName>
</protein>
<evidence type="ECO:0000313" key="4">
    <source>
        <dbReference type="Proteomes" id="UP001244011"/>
    </source>
</evidence>
<dbReference type="RefSeq" id="XP_060280380.1">
    <property type="nucleotide sequence ID" value="XM_060428822.1"/>
</dbReference>
<dbReference type="AlphaFoldDB" id="A0AAJ0BW62"/>
<keyword evidence="1" id="KW-1133">Transmembrane helix</keyword>
<evidence type="ECO:0000259" key="2">
    <source>
        <dbReference type="Pfam" id="PF20237"/>
    </source>
</evidence>
<gene>
    <name evidence="3" type="ORF">QBC33DRAFT_548254</name>
</gene>
<sequence length="286" mass="31696">MPAGYSRLASLMGAHPETAIVRRFGSLNALNLLYLQAELTDLENGLHKQAKEDTESGHFERSIYARDWQTLSESVMAEDGNPEQWNLMLRVRDKLSEYNQALYFQHMIAKIGPPNKQDFSFLQTWMKAPSMGNVYLLGADSDAWENFDSAELVCLRPRNSDSWGTSFFTDRLVRWYHHLIGHLFRTPDSSDIHGNTVHYSQEGIARLSAVVGTVIASLLLVGSIVVLYLVSSMNIRLTIIGIFTTIFSLGLGLLTNGRMVEVFSAAAAFAAVQVVFVGSTGSVPSS</sequence>
<dbReference type="EMBL" id="MU839022">
    <property type="protein sequence ID" value="KAK1764167.1"/>
    <property type="molecule type" value="Genomic_DNA"/>
</dbReference>
<organism evidence="3 4">
    <name type="scientific">Phialemonium atrogriseum</name>
    <dbReference type="NCBI Taxonomy" id="1093897"/>
    <lineage>
        <taxon>Eukaryota</taxon>
        <taxon>Fungi</taxon>
        <taxon>Dikarya</taxon>
        <taxon>Ascomycota</taxon>
        <taxon>Pezizomycotina</taxon>
        <taxon>Sordariomycetes</taxon>
        <taxon>Sordariomycetidae</taxon>
        <taxon>Cephalothecales</taxon>
        <taxon>Cephalothecaceae</taxon>
        <taxon>Phialemonium</taxon>
    </lineage>
</organism>
<keyword evidence="1" id="KW-0472">Membrane</keyword>
<dbReference type="Proteomes" id="UP001244011">
    <property type="component" value="Unassembled WGS sequence"/>
</dbReference>
<dbReference type="InterPro" id="IPR046529">
    <property type="entry name" value="DUF6594"/>
</dbReference>
<dbReference type="PANTHER" id="PTHR34502:SF5">
    <property type="entry name" value="DUF6594 DOMAIN-CONTAINING PROTEIN"/>
    <property type="match status" value="1"/>
</dbReference>
<proteinExistence type="predicted"/>
<comment type="caution">
    <text evidence="3">The sequence shown here is derived from an EMBL/GenBank/DDBJ whole genome shotgun (WGS) entry which is preliminary data.</text>
</comment>
<dbReference type="PANTHER" id="PTHR34502">
    <property type="entry name" value="DUF6594 DOMAIN-CONTAINING PROTEIN-RELATED"/>
    <property type="match status" value="1"/>
</dbReference>
<reference evidence="3" key="1">
    <citation type="submission" date="2023-06" db="EMBL/GenBank/DDBJ databases">
        <title>Genome-scale phylogeny and comparative genomics of the fungal order Sordariales.</title>
        <authorList>
            <consortium name="Lawrence Berkeley National Laboratory"/>
            <person name="Hensen N."/>
            <person name="Bonometti L."/>
            <person name="Westerberg I."/>
            <person name="Brannstrom I.O."/>
            <person name="Guillou S."/>
            <person name="Cros-Aarteil S."/>
            <person name="Calhoun S."/>
            <person name="Haridas S."/>
            <person name="Kuo A."/>
            <person name="Mondo S."/>
            <person name="Pangilinan J."/>
            <person name="Riley R."/>
            <person name="Labutti K."/>
            <person name="Andreopoulos B."/>
            <person name="Lipzen A."/>
            <person name="Chen C."/>
            <person name="Yanf M."/>
            <person name="Daum C."/>
            <person name="Ng V."/>
            <person name="Clum A."/>
            <person name="Steindorff A."/>
            <person name="Ohm R."/>
            <person name="Martin F."/>
            <person name="Silar P."/>
            <person name="Natvig D."/>
            <person name="Lalanne C."/>
            <person name="Gautier V."/>
            <person name="Ament-Velasquez S.L."/>
            <person name="Kruys A."/>
            <person name="Hutchinson M.I."/>
            <person name="Powell A.J."/>
            <person name="Barry K."/>
            <person name="Miller A.N."/>
            <person name="Grigoriev I.V."/>
            <person name="Debuchy R."/>
            <person name="Gladieux P."/>
            <person name="Thoren M.H."/>
            <person name="Johannesson H."/>
        </authorList>
    </citation>
    <scope>NUCLEOTIDE SEQUENCE</scope>
    <source>
        <strain evidence="3">8032-3</strain>
    </source>
</reference>
<feature type="transmembrane region" description="Helical" evidence="1">
    <location>
        <begin position="207"/>
        <end position="229"/>
    </location>
</feature>
<keyword evidence="4" id="KW-1185">Reference proteome</keyword>
<evidence type="ECO:0000313" key="3">
    <source>
        <dbReference type="EMBL" id="KAK1764167.1"/>
    </source>
</evidence>
<keyword evidence="1" id="KW-0812">Transmembrane</keyword>
<feature type="transmembrane region" description="Helical" evidence="1">
    <location>
        <begin position="235"/>
        <end position="255"/>
    </location>
</feature>
<feature type="transmembrane region" description="Helical" evidence="1">
    <location>
        <begin position="262"/>
        <end position="283"/>
    </location>
</feature>